<proteinExistence type="predicted"/>
<gene>
    <name evidence="1" type="ORF">PMES_03350</name>
</gene>
<dbReference type="OrthoDB" id="371328at2"/>
<organism evidence="1 2">
    <name type="scientific">Profundibacterium mesophilum KAUST100406-0324</name>
    <dbReference type="NCBI Taxonomy" id="1037889"/>
    <lineage>
        <taxon>Bacteria</taxon>
        <taxon>Pseudomonadati</taxon>
        <taxon>Pseudomonadota</taxon>
        <taxon>Alphaproteobacteria</taxon>
        <taxon>Rhodobacterales</taxon>
        <taxon>Roseobacteraceae</taxon>
        <taxon>Profundibacterium</taxon>
    </lineage>
</organism>
<dbReference type="InterPro" id="IPR021874">
    <property type="entry name" value="Phage_Mu_Gp27"/>
</dbReference>
<evidence type="ECO:0000313" key="2">
    <source>
        <dbReference type="Proteomes" id="UP000698242"/>
    </source>
</evidence>
<name>A0A921TBW8_9RHOB</name>
<protein>
    <submittedName>
        <fullName evidence="1">Bacteriophage Mu GP27-like protein</fullName>
    </submittedName>
</protein>
<comment type="caution">
    <text evidence="1">The sequence shown here is derived from an EMBL/GenBank/DDBJ whole genome shotgun (WGS) entry which is preliminary data.</text>
</comment>
<evidence type="ECO:0000313" key="1">
    <source>
        <dbReference type="EMBL" id="KAF0674356.1"/>
    </source>
</evidence>
<dbReference type="AlphaFoldDB" id="A0A921TBW8"/>
<dbReference type="EMBL" id="APKE01000098">
    <property type="protein sequence ID" value="KAF0674356.1"/>
    <property type="molecule type" value="Genomic_DNA"/>
</dbReference>
<keyword evidence="2" id="KW-1185">Reference proteome</keyword>
<dbReference type="RefSeq" id="WP_159966780.1">
    <property type="nucleotide sequence ID" value="NZ_APKE01000098.1"/>
</dbReference>
<dbReference type="Pfam" id="PF11985">
    <property type="entry name" value="Phage_Mu_Gp27"/>
    <property type="match status" value="1"/>
</dbReference>
<sequence length="86" mass="9604">MPSPRKVDLLPPEVRGWLQEELKARGFGGYEELAAALNARLELDGLELRISKSALHAYGSDFRDYARAQEQAQDEIRAFLAEASLS</sequence>
<feature type="non-terminal residue" evidence="1">
    <location>
        <position position="86"/>
    </location>
</feature>
<reference evidence="1" key="1">
    <citation type="submission" date="2013-03" db="EMBL/GenBank/DDBJ databases">
        <title>Genome Sequence of the Profundibacterium mesophilum strain KAUST100406-0324T from Red Sea, a novel genus in the family Rhodobacteraceae.</title>
        <authorList>
            <person name="Essack M."/>
            <person name="Alam I."/>
            <person name="Lafi F."/>
            <person name="Alawi W."/>
            <person name="Kamanu F."/>
            <person name="Al-Suwailem A."/>
            <person name="Lee O.O."/>
            <person name="Xu Y."/>
            <person name="Bajic V."/>
            <person name="Qian P.-Y."/>
            <person name="Archer J."/>
        </authorList>
    </citation>
    <scope>NUCLEOTIDE SEQUENCE</scope>
    <source>
        <strain evidence="1">KAUST100406-0324</strain>
    </source>
</reference>
<accession>A0A921TBW8</accession>
<dbReference type="Proteomes" id="UP000698242">
    <property type="component" value="Unassembled WGS sequence"/>
</dbReference>